<evidence type="ECO:0000313" key="8">
    <source>
        <dbReference type="Proteomes" id="UP001319060"/>
    </source>
</evidence>
<evidence type="ECO:0000256" key="1">
    <source>
        <dbReference type="ARBA" id="ARBA00004141"/>
    </source>
</evidence>
<organism evidence="7 8">
    <name type="scientific">Fictibacillus barbaricus</name>
    <dbReference type="NCBI Taxonomy" id="182136"/>
    <lineage>
        <taxon>Bacteria</taxon>
        <taxon>Bacillati</taxon>
        <taxon>Bacillota</taxon>
        <taxon>Bacilli</taxon>
        <taxon>Bacillales</taxon>
        <taxon>Fictibacillaceae</taxon>
        <taxon>Fictibacillus</taxon>
    </lineage>
</organism>
<keyword evidence="5 6" id="KW-0472">Membrane</keyword>
<evidence type="ECO:0000256" key="2">
    <source>
        <dbReference type="ARBA" id="ARBA00009012"/>
    </source>
</evidence>
<sequence>MELIIIAGVAILTYISAVLKWLTIPGSVTAFVMGNIIFLAFDWRGLVLLGVFFLSSTLLTKWKRAKKEDKEALHIEDRQGRSAGQVLANGGAALLASAGQLIAPDPFWLIMFSAAFAAATADTWASEIGVLSKKRPFHIKEWKKVERGLSGAVSLLGTFAAALGALFISWSLYMLYEPALVIVLLVAFSGFIGNVVDTIFGAWFEQKFICQICKKETESKIHCSTRTIQVFGFSWFTNNLVNFTSTFIAGLMAGGVFVWLNN</sequence>
<feature type="transmembrane region" description="Helical" evidence="6">
    <location>
        <begin position="83"/>
        <end position="102"/>
    </location>
</feature>
<keyword evidence="8" id="KW-1185">Reference proteome</keyword>
<evidence type="ECO:0000256" key="3">
    <source>
        <dbReference type="ARBA" id="ARBA00022692"/>
    </source>
</evidence>
<dbReference type="RefSeq" id="WP_188401869.1">
    <property type="nucleotide sequence ID" value="NZ_BMCE01000001.1"/>
</dbReference>
<comment type="subcellular location">
    <subcellularLocation>
        <location evidence="1">Membrane</location>
        <topology evidence="1">Multi-pass membrane protein</topology>
    </subcellularLocation>
</comment>
<comment type="caution">
    <text evidence="7">The sequence shown here is derived from an EMBL/GenBank/DDBJ whole genome shotgun (WGS) entry which is preliminary data.</text>
</comment>
<protein>
    <submittedName>
        <fullName evidence="7">DUF92 domain-containing protein</fullName>
    </submittedName>
</protein>
<feature type="transmembrane region" description="Helical" evidence="6">
    <location>
        <begin position="108"/>
        <end position="131"/>
    </location>
</feature>
<gene>
    <name evidence="7" type="ORF">JYA64_20285</name>
</gene>
<evidence type="ECO:0000313" key="7">
    <source>
        <dbReference type="EMBL" id="MBN3547651.1"/>
    </source>
</evidence>
<dbReference type="Pfam" id="PF01940">
    <property type="entry name" value="DUF92"/>
    <property type="match status" value="1"/>
</dbReference>
<feature type="transmembrane region" description="Helical" evidence="6">
    <location>
        <begin position="152"/>
        <end position="173"/>
    </location>
</feature>
<dbReference type="InterPro" id="IPR002794">
    <property type="entry name" value="DUF92_TMEM19"/>
</dbReference>
<dbReference type="Proteomes" id="UP001319060">
    <property type="component" value="Unassembled WGS sequence"/>
</dbReference>
<feature type="transmembrane region" description="Helical" evidence="6">
    <location>
        <begin position="240"/>
        <end position="260"/>
    </location>
</feature>
<evidence type="ECO:0000256" key="6">
    <source>
        <dbReference type="SAM" id="Phobius"/>
    </source>
</evidence>
<feature type="transmembrane region" description="Helical" evidence="6">
    <location>
        <begin position="41"/>
        <end position="62"/>
    </location>
</feature>
<dbReference type="PANTHER" id="PTHR13353:SF5">
    <property type="entry name" value="TRANSMEMBRANE PROTEIN 19"/>
    <property type="match status" value="1"/>
</dbReference>
<proteinExistence type="inferred from homology"/>
<feature type="transmembrane region" description="Helical" evidence="6">
    <location>
        <begin position="179"/>
        <end position="204"/>
    </location>
</feature>
<accession>A0ABS2ZIN8</accession>
<evidence type="ECO:0000256" key="5">
    <source>
        <dbReference type="ARBA" id="ARBA00023136"/>
    </source>
</evidence>
<keyword evidence="4 6" id="KW-1133">Transmembrane helix</keyword>
<name>A0ABS2ZIN8_9BACL</name>
<evidence type="ECO:0000256" key="4">
    <source>
        <dbReference type="ARBA" id="ARBA00022989"/>
    </source>
</evidence>
<comment type="similarity">
    <text evidence="2">Belongs to the TMEM19 family.</text>
</comment>
<dbReference type="PANTHER" id="PTHR13353">
    <property type="entry name" value="TRANSMEMBRANE PROTEIN 19"/>
    <property type="match status" value="1"/>
</dbReference>
<dbReference type="EMBL" id="JAFHKS010000044">
    <property type="protein sequence ID" value="MBN3547651.1"/>
    <property type="molecule type" value="Genomic_DNA"/>
</dbReference>
<reference evidence="7 8" key="1">
    <citation type="submission" date="2021-01" db="EMBL/GenBank/DDBJ databases">
        <title>Genome Sequencing of Type Strains.</title>
        <authorList>
            <person name="Lemaire J.F."/>
            <person name="Inderbitzin P."/>
            <person name="Collins S.B."/>
            <person name="Wespe N."/>
            <person name="Knight-Connoni V."/>
        </authorList>
    </citation>
    <scope>NUCLEOTIDE SEQUENCE [LARGE SCALE GENOMIC DNA]</scope>
    <source>
        <strain evidence="7 8">DSM 14730</strain>
    </source>
</reference>
<keyword evidence="3 6" id="KW-0812">Transmembrane</keyword>